<accession>A0A0P0EMF3</accession>
<reference evidence="1 2" key="1">
    <citation type="submission" date="2018-08" db="EMBL/GenBank/DDBJ databases">
        <title>A genome reference for cultivated species of the human gut microbiota.</title>
        <authorList>
            <person name="Zou Y."/>
            <person name="Xue W."/>
            <person name="Luo G."/>
        </authorList>
    </citation>
    <scope>NUCLEOTIDE SEQUENCE [LARGE SCALE GENOMIC DNA]</scope>
    <source>
        <strain evidence="1 2">AF37-12</strain>
    </source>
</reference>
<dbReference type="AlphaFoldDB" id="A0A0P0EMF3"/>
<dbReference type="KEGG" id="btho:Btheta7330_00645"/>
<proteinExistence type="predicted"/>
<dbReference type="EMBL" id="QROV01000011">
    <property type="protein sequence ID" value="RHL59195.1"/>
    <property type="molecule type" value="Genomic_DNA"/>
</dbReference>
<comment type="caution">
    <text evidence="1">The sequence shown here is derived from an EMBL/GenBank/DDBJ whole genome shotgun (WGS) entry which is preliminary data.</text>
</comment>
<protein>
    <submittedName>
        <fullName evidence="1">Uncharacterized protein</fullName>
    </submittedName>
</protein>
<name>A0A0P0EMF3_BACT4</name>
<sequence length="73" mass="8556">MIIQRLTPLVNNLMHETLFTKSMLQKENESLSILFLGQAKIQLLPEFKKQHKLYPTQKSNGINLFMYESFANN</sequence>
<dbReference type="Proteomes" id="UP000283616">
    <property type="component" value="Unassembled WGS sequence"/>
</dbReference>
<organism evidence="1 2">
    <name type="scientific">Bacteroides thetaiotaomicron</name>
    <dbReference type="NCBI Taxonomy" id="818"/>
    <lineage>
        <taxon>Bacteria</taxon>
        <taxon>Pseudomonadati</taxon>
        <taxon>Bacteroidota</taxon>
        <taxon>Bacteroidia</taxon>
        <taxon>Bacteroidales</taxon>
        <taxon>Bacteroidaceae</taxon>
        <taxon>Bacteroides</taxon>
    </lineage>
</organism>
<evidence type="ECO:0000313" key="1">
    <source>
        <dbReference type="EMBL" id="RHL59195.1"/>
    </source>
</evidence>
<gene>
    <name evidence="1" type="ORF">DW011_11425</name>
</gene>
<evidence type="ECO:0000313" key="2">
    <source>
        <dbReference type="Proteomes" id="UP000283616"/>
    </source>
</evidence>